<dbReference type="FunFam" id="2.60.120.290:FF:000034">
    <property type="entry name" value="complement C1s subcomponent"/>
    <property type="match status" value="1"/>
</dbReference>
<dbReference type="InterPro" id="IPR033116">
    <property type="entry name" value="TRYPSIN_SER"/>
</dbReference>
<dbReference type="AlphaFoldDB" id="A0A8K1GB26"/>
<dbReference type="Pfam" id="PF00431">
    <property type="entry name" value="CUB"/>
    <property type="match status" value="4"/>
</dbReference>
<gene>
    <name evidence="16" type="ORF">HGM15179_011733</name>
</gene>
<dbReference type="InterPro" id="IPR001254">
    <property type="entry name" value="Trypsin_dom"/>
</dbReference>
<dbReference type="SMART" id="SM00042">
    <property type="entry name" value="CUB"/>
    <property type="match status" value="4"/>
</dbReference>
<evidence type="ECO:0000256" key="4">
    <source>
        <dbReference type="ARBA" id="ARBA00022729"/>
    </source>
</evidence>
<sequence>MTITERWSIEGKERLLGITRSLIFFCLPLWADAASMYGEILSPNYPQGYPNDVNETWQIQVPSGYGIHLYFTHLDLEPSQDCEYDFVKILSGVYVEGVLCGQKKPRTPGSRIVEEFRVPYNTLTMRFQSDFSNEERFTGFAAYYIAVDLDECMDFVDEPCSHYCNNYIGGYFCSCPPDYFLYEDNKTCGVNCSGNVFTEPTGEISSPNYPNQYPENSRCDYRVSLSPGYFVVLTFHSGDFDVEPASPNGTCHDSLTIVSGKQRFGPYCGSKFPGPPEIKTRNNILDIIFQTDHGTQHKGWKIRYYGDPVTCPMSVISNSVLEPKKDKYILKDTVKVTCVEGYEIVRQRDSITSFVSSCQENGEWTNSHLSCVLNCSGNVFTEPTGEISSPNYPNQYPENSRCDYRVSLSPGYFVVLTFHSGDFDVEPASPNGTCHDSLTIVSGKQRFGPYCGSKFPGPPEIKTRNNILDIIFQTDHGTQHKGWKIRYYGDPVTCPMSVISNSVLEPKKDKYILKDTVKVTCVEGYEIVRQRDSITSFVSSCQENGEWTNSHLSCVPVNCGDPPPVDNAQASYISALREPLYTAAVRYQCEAPYYTLENKGHVIYHCSASGEWVNEEMGTKLPKCVPVCGVPSNPIQDTGRIFGGTRAEKGNFPWQVYFNDPRASGVLISDRWVMTAAHVLEGYDKPTMYAGVINVRRESLKWDAEKLVPEASFIHPDWKEEPTETRIDFDNDIALLKLKDPVKMVNCSGNVFTEPTGEISSPNYPNQYPENSRCDYRVSLSPGYFVVLTFHSGDFDVEPASPNGTCHDSLTIVSGKQRFGPYCGSKFPGPPEIKTRNNILDIIFQTDHGTQHKGWKIRYYGDPVTCPMSVISNSVLEPKKDKYILKDTVKVTCVEGYEIVRQRDSITSFVSSCQENGEWTNSHLSCVPVNCGDPPPVDNAQASYISALREPLYTAAVRYQCEAPYYTLENKGHVIYHCSASGEWVNEEMGTKLPKCVPVCGVPSNPIQDTGRIFGGTRAEKGNFPWQVYFNDPRASGVLISDRWVMTAAHVLEGYDKPTMYAGVINVRRESLKWDAEKLVPEASFIHPDWKEEPTETRIDFDNDIALLKLKDPVKMGPNISPICLPGKSPEYELQEGTLGYIAGWGRREKGRLPADLWKAQIPVVNMDKCRSVKPDDSDDSTVYIFTDNMICAGGGKDSCQGDSGGAYAIQDPLNTTRYYVAGLISWGPKCGTFGLYTKVVRYLDWIRETMSQHEDEEAGQK</sequence>
<feature type="domain" description="Sushi" evidence="15">
    <location>
        <begin position="492"/>
        <end position="556"/>
    </location>
</feature>
<evidence type="ECO:0000256" key="9">
    <source>
        <dbReference type="ARBA" id="ARBA00023157"/>
    </source>
</evidence>
<comment type="caution">
    <text evidence="12">Lacks conserved residue(s) required for the propagation of feature annotation.</text>
</comment>
<dbReference type="PROSITE" id="PS01187">
    <property type="entry name" value="EGF_CA"/>
    <property type="match status" value="1"/>
</dbReference>
<evidence type="ECO:0000256" key="2">
    <source>
        <dbReference type="ARBA" id="ARBA00022659"/>
    </source>
</evidence>
<evidence type="ECO:0000256" key="10">
    <source>
        <dbReference type="ARBA" id="ARBA00023278"/>
    </source>
</evidence>
<dbReference type="Gene3D" id="2.10.70.10">
    <property type="entry name" value="Complement Module, domain 1"/>
    <property type="match status" value="5"/>
</dbReference>
<organism evidence="16 17">
    <name type="scientific">Zosterops borbonicus</name>
    <dbReference type="NCBI Taxonomy" id="364589"/>
    <lineage>
        <taxon>Eukaryota</taxon>
        <taxon>Metazoa</taxon>
        <taxon>Chordata</taxon>
        <taxon>Craniata</taxon>
        <taxon>Vertebrata</taxon>
        <taxon>Euteleostomi</taxon>
        <taxon>Archelosauria</taxon>
        <taxon>Archosauria</taxon>
        <taxon>Dinosauria</taxon>
        <taxon>Saurischia</taxon>
        <taxon>Theropoda</taxon>
        <taxon>Coelurosauria</taxon>
        <taxon>Aves</taxon>
        <taxon>Neognathae</taxon>
        <taxon>Neoaves</taxon>
        <taxon>Telluraves</taxon>
        <taxon>Australaves</taxon>
        <taxon>Passeriformes</taxon>
        <taxon>Sylvioidea</taxon>
        <taxon>Zosteropidae</taxon>
        <taxon>Zosterops</taxon>
    </lineage>
</organism>
<dbReference type="InterPro" id="IPR001881">
    <property type="entry name" value="EGF-like_Ca-bd_dom"/>
</dbReference>
<dbReference type="GO" id="GO:0004252">
    <property type="term" value="F:serine-type endopeptidase activity"/>
    <property type="evidence" value="ECO:0007669"/>
    <property type="project" value="InterPro"/>
</dbReference>
<keyword evidence="10" id="KW-0379">Hydroxylation</keyword>
<dbReference type="Gene3D" id="2.10.25.10">
    <property type="entry name" value="Laminin"/>
    <property type="match status" value="1"/>
</dbReference>
<dbReference type="PROSITE" id="PS00135">
    <property type="entry name" value="TRYPSIN_SER"/>
    <property type="match status" value="1"/>
</dbReference>
<feature type="domain" description="Sushi" evidence="15">
    <location>
        <begin position="864"/>
        <end position="928"/>
    </location>
</feature>
<feature type="disulfide bond" evidence="11">
    <location>
        <begin position="192"/>
        <end position="219"/>
    </location>
</feature>
<dbReference type="Pfam" id="PF00084">
    <property type="entry name" value="Sushi"/>
    <property type="match status" value="5"/>
</dbReference>
<feature type="domain" description="CUB" evidence="13">
    <location>
        <begin position="26"/>
        <end position="147"/>
    </location>
</feature>
<evidence type="ECO:0000256" key="7">
    <source>
        <dbReference type="ARBA" id="ARBA00022825"/>
    </source>
</evidence>
<reference evidence="16" key="1">
    <citation type="submission" date="2019-04" db="EMBL/GenBank/DDBJ databases">
        <title>Genome assembly of Zosterops borbonicus 15179.</title>
        <authorList>
            <person name="Leroy T."/>
            <person name="Anselmetti Y."/>
            <person name="Tilak M.-K."/>
            <person name="Nabholz B."/>
        </authorList>
    </citation>
    <scope>NUCLEOTIDE SEQUENCE</scope>
    <source>
        <strain evidence="16">HGM_15179</strain>
        <tissue evidence="16">Muscle</tissue>
    </source>
</reference>
<accession>A0A8K1GB26</accession>
<feature type="domain" description="Peptidase S1" evidence="14">
    <location>
        <begin position="641"/>
        <end position="990"/>
    </location>
</feature>
<feature type="domain" description="Peptidase S1" evidence="14">
    <location>
        <begin position="1013"/>
        <end position="1252"/>
    </location>
</feature>
<evidence type="ECO:0000259" key="13">
    <source>
        <dbReference type="PROSITE" id="PS01180"/>
    </source>
</evidence>
<dbReference type="CDD" id="cd00033">
    <property type="entry name" value="CCP"/>
    <property type="match status" value="5"/>
</dbReference>
<dbReference type="PANTHER" id="PTHR24255">
    <property type="entry name" value="COMPLEMENT COMPONENT 1, S SUBCOMPONENT-RELATED"/>
    <property type="match status" value="1"/>
</dbReference>
<evidence type="ECO:0000256" key="3">
    <source>
        <dbReference type="ARBA" id="ARBA00022670"/>
    </source>
</evidence>
<feature type="disulfide bond" evidence="11">
    <location>
        <begin position="747"/>
        <end position="774"/>
    </location>
</feature>
<dbReference type="Pfam" id="PF00089">
    <property type="entry name" value="Trypsin"/>
    <property type="match status" value="2"/>
</dbReference>
<feature type="domain" description="CUB" evidence="13">
    <location>
        <begin position="747"/>
        <end position="862"/>
    </location>
</feature>
<comment type="caution">
    <text evidence="16">The sequence shown here is derived from an EMBL/GenBank/DDBJ whole genome shotgun (WGS) entry which is preliminary data.</text>
</comment>
<dbReference type="FunFam" id="2.40.10.10:FF:000059">
    <property type="entry name" value="Complement C1s subcomponent"/>
    <property type="match status" value="1"/>
</dbReference>
<evidence type="ECO:0000256" key="12">
    <source>
        <dbReference type="PROSITE-ProRule" id="PRU00302"/>
    </source>
</evidence>
<dbReference type="Proteomes" id="UP000796761">
    <property type="component" value="Unassembled WGS sequence"/>
</dbReference>
<evidence type="ECO:0000313" key="16">
    <source>
        <dbReference type="EMBL" id="TRZ15351.1"/>
    </source>
</evidence>
<evidence type="ECO:0000313" key="17">
    <source>
        <dbReference type="Proteomes" id="UP000796761"/>
    </source>
</evidence>
<dbReference type="InterPro" id="IPR000859">
    <property type="entry name" value="CUB_dom"/>
</dbReference>
<evidence type="ECO:0000259" key="14">
    <source>
        <dbReference type="PROSITE" id="PS50240"/>
    </source>
</evidence>
<keyword evidence="4" id="KW-0732">Signal</keyword>
<feature type="domain" description="Sushi" evidence="15">
    <location>
        <begin position="557"/>
        <end position="626"/>
    </location>
</feature>
<dbReference type="FunFam" id="2.60.120.290:FF:000006">
    <property type="entry name" value="Mannan-binding lectin serine protease 1"/>
    <property type="match status" value="3"/>
</dbReference>
<feature type="domain" description="CUB" evidence="13">
    <location>
        <begin position="375"/>
        <end position="490"/>
    </location>
</feature>
<keyword evidence="3" id="KW-0645">Protease</keyword>
<dbReference type="InterPro" id="IPR035976">
    <property type="entry name" value="Sushi/SCR/CCP_sf"/>
</dbReference>
<dbReference type="InterPro" id="IPR009003">
    <property type="entry name" value="Peptidase_S1_PA"/>
</dbReference>
<name>A0A8K1GB26_9PASS</name>
<keyword evidence="5" id="KW-0677">Repeat</keyword>
<dbReference type="InterPro" id="IPR000436">
    <property type="entry name" value="Sushi_SCR_CCP_dom"/>
</dbReference>
<dbReference type="InterPro" id="IPR000152">
    <property type="entry name" value="EGF-type_Asp/Asn_hydroxyl_site"/>
</dbReference>
<keyword evidence="1" id="KW-0245">EGF-like domain</keyword>
<keyword evidence="2 12" id="KW-0768">Sushi</keyword>
<dbReference type="SUPFAM" id="SSF57196">
    <property type="entry name" value="EGF/Laminin"/>
    <property type="match status" value="1"/>
</dbReference>
<dbReference type="CDD" id="cd00190">
    <property type="entry name" value="Tryp_SPc"/>
    <property type="match status" value="1"/>
</dbReference>
<evidence type="ECO:0000256" key="6">
    <source>
        <dbReference type="ARBA" id="ARBA00022801"/>
    </source>
</evidence>
<evidence type="ECO:0000256" key="8">
    <source>
        <dbReference type="ARBA" id="ARBA00022837"/>
    </source>
</evidence>
<dbReference type="CDD" id="cd00041">
    <property type="entry name" value="CUB"/>
    <property type="match status" value="4"/>
</dbReference>
<evidence type="ECO:0000256" key="1">
    <source>
        <dbReference type="ARBA" id="ARBA00022536"/>
    </source>
</evidence>
<dbReference type="SUPFAM" id="SSF57535">
    <property type="entry name" value="Complement control module/SCR domain"/>
    <property type="match status" value="5"/>
</dbReference>
<dbReference type="InterPro" id="IPR035914">
    <property type="entry name" value="Sperma_CUB_dom_sf"/>
</dbReference>
<keyword evidence="8" id="KW-0106">Calcium</keyword>
<dbReference type="PRINTS" id="PR00722">
    <property type="entry name" value="CHYMOTRYPSIN"/>
</dbReference>
<dbReference type="PROSITE" id="PS50923">
    <property type="entry name" value="SUSHI"/>
    <property type="match status" value="5"/>
</dbReference>
<dbReference type="FunFam" id="2.10.70.10:FF:000016">
    <property type="entry name" value="Mannan-binding lectin serine protease 1"/>
    <property type="match status" value="2"/>
</dbReference>
<feature type="domain" description="Sushi" evidence="15">
    <location>
        <begin position="309"/>
        <end position="373"/>
    </location>
</feature>
<dbReference type="PROSITE" id="PS01180">
    <property type="entry name" value="CUB"/>
    <property type="match status" value="4"/>
</dbReference>
<dbReference type="InterPro" id="IPR018097">
    <property type="entry name" value="EGF_Ca-bd_CS"/>
</dbReference>
<dbReference type="GO" id="GO:0005615">
    <property type="term" value="C:extracellular space"/>
    <property type="evidence" value="ECO:0007669"/>
    <property type="project" value="TreeGrafter"/>
</dbReference>
<protein>
    <recommendedName>
        <fullName evidence="18">Complement C1s subcomponent</fullName>
    </recommendedName>
</protein>
<dbReference type="GO" id="GO:0005509">
    <property type="term" value="F:calcium ion binding"/>
    <property type="evidence" value="ECO:0007669"/>
    <property type="project" value="InterPro"/>
</dbReference>
<dbReference type="SMART" id="SM00179">
    <property type="entry name" value="EGF_CA"/>
    <property type="match status" value="1"/>
</dbReference>
<proteinExistence type="predicted"/>
<dbReference type="SMART" id="SM00032">
    <property type="entry name" value="CCP"/>
    <property type="match status" value="5"/>
</dbReference>
<dbReference type="CDD" id="cd00054">
    <property type="entry name" value="EGF_CA"/>
    <property type="match status" value="1"/>
</dbReference>
<dbReference type="SMART" id="SM00020">
    <property type="entry name" value="Tryp_SPc"/>
    <property type="match status" value="1"/>
</dbReference>
<evidence type="ECO:0000256" key="11">
    <source>
        <dbReference type="PROSITE-ProRule" id="PRU00059"/>
    </source>
</evidence>
<dbReference type="PROSITE" id="PS00010">
    <property type="entry name" value="ASX_HYDROXYL"/>
    <property type="match status" value="1"/>
</dbReference>
<keyword evidence="7" id="KW-0720">Serine protease</keyword>
<dbReference type="Pfam" id="PF14670">
    <property type="entry name" value="FXa_inhibition"/>
    <property type="match status" value="1"/>
</dbReference>
<keyword evidence="17" id="KW-1185">Reference proteome</keyword>
<dbReference type="PANTHER" id="PTHR24255:SF18">
    <property type="entry name" value="COMPLEMENT C1S SUBCOMPONENT"/>
    <property type="match status" value="1"/>
</dbReference>
<feature type="disulfide bond" evidence="11">
    <location>
        <begin position="375"/>
        <end position="402"/>
    </location>
</feature>
<evidence type="ECO:0008006" key="18">
    <source>
        <dbReference type="Google" id="ProtNLM"/>
    </source>
</evidence>
<keyword evidence="6" id="KW-0378">Hydrolase</keyword>
<dbReference type="SUPFAM" id="SSF49854">
    <property type="entry name" value="Spermadhesin, CUB domain"/>
    <property type="match status" value="4"/>
</dbReference>
<dbReference type="Gene3D" id="2.60.120.290">
    <property type="entry name" value="Spermadhesin, CUB domain"/>
    <property type="match status" value="4"/>
</dbReference>
<feature type="domain" description="CUB" evidence="13">
    <location>
        <begin position="192"/>
        <end position="307"/>
    </location>
</feature>
<dbReference type="EMBL" id="SWJQ01000371">
    <property type="protein sequence ID" value="TRZ15351.1"/>
    <property type="molecule type" value="Genomic_DNA"/>
</dbReference>
<dbReference type="InterPro" id="IPR001314">
    <property type="entry name" value="Peptidase_S1A"/>
</dbReference>
<dbReference type="OrthoDB" id="9985152at2759"/>
<dbReference type="GO" id="GO:0006508">
    <property type="term" value="P:proteolysis"/>
    <property type="evidence" value="ECO:0007669"/>
    <property type="project" value="UniProtKB-KW"/>
</dbReference>
<dbReference type="InterPro" id="IPR043504">
    <property type="entry name" value="Peptidase_S1_PA_chymotrypsin"/>
</dbReference>
<dbReference type="FunFam" id="2.10.25.10:FF:000059">
    <property type="entry name" value="Mannan-binding lectin serine protease 1"/>
    <property type="match status" value="1"/>
</dbReference>
<keyword evidence="9 11" id="KW-1015">Disulfide bond</keyword>
<feature type="domain" description="Sushi" evidence="15">
    <location>
        <begin position="929"/>
        <end position="998"/>
    </location>
</feature>
<dbReference type="PROSITE" id="PS50240">
    <property type="entry name" value="TRYPSIN_DOM"/>
    <property type="match status" value="2"/>
</dbReference>
<dbReference type="SUPFAM" id="SSF50494">
    <property type="entry name" value="Trypsin-like serine proteases"/>
    <property type="match status" value="2"/>
</dbReference>
<evidence type="ECO:0000256" key="5">
    <source>
        <dbReference type="ARBA" id="ARBA00022737"/>
    </source>
</evidence>
<dbReference type="Gene3D" id="2.40.10.10">
    <property type="entry name" value="Trypsin-like serine proteases"/>
    <property type="match status" value="3"/>
</dbReference>
<evidence type="ECO:0000259" key="15">
    <source>
        <dbReference type="PROSITE" id="PS50923"/>
    </source>
</evidence>